<accession>A0A9X0HKN2</accession>
<proteinExistence type="predicted"/>
<dbReference type="EMBL" id="LNAL01000007">
    <property type="protein sequence ID" value="KUG07680.1"/>
    <property type="molecule type" value="Genomic_DNA"/>
</dbReference>
<gene>
    <name evidence="1" type="ORF">ASU33_15260</name>
</gene>
<protein>
    <submittedName>
        <fullName evidence="1">Uncharacterized protein</fullName>
    </submittedName>
</protein>
<dbReference type="Proteomes" id="UP000054223">
    <property type="component" value="Unassembled WGS sequence"/>
</dbReference>
<organism evidence="1 2">
    <name type="scientific">Solirubrum puertoriconensis</name>
    <dbReference type="NCBI Taxonomy" id="1751427"/>
    <lineage>
        <taxon>Bacteria</taxon>
        <taxon>Pseudomonadati</taxon>
        <taxon>Bacteroidota</taxon>
        <taxon>Cytophagia</taxon>
        <taxon>Cytophagales</taxon>
    </lineage>
</organism>
<evidence type="ECO:0000313" key="2">
    <source>
        <dbReference type="Proteomes" id="UP000054223"/>
    </source>
</evidence>
<evidence type="ECO:0000313" key="1">
    <source>
        <dbReference type="EMBL" id="KUG07680.1"/>
    </source>
</evidence>
<sequence length="94" mass="10839">MLRKVVSDWFEKDQVQFLGRAGMFYKCQAEKYFIDSEMSFDGMDMVVFGDPVKTAAEFEARVSRSTLSEATKAVALQGLLDHLQHEKRMRIQVL</sequence>
<reference evidence="1 2" key="1">
    <citation type="submission" date="2015-11" db="EMBL/GenBank/DDBJ databases">
        <title>Solirubrum puertoriconensis gen. nov. an environmental bacteria isolated in Puerto Rico.</title>
        <authorList>
            <person name="Cuebas-Irizarry M.F."/>
            <person name="Montalvo-Rodriguez R."/>
        </authorList>
    </citation>
    <scope>NUCLEOTIDE SEQUENCE [LARGE SCALE GENOMIC DNA]</scope>
    <source>
        <strain evidence="1 2">MC1A</strain>
    </source>
</reference>
<name>A0A9X0HKN2_SOLP1</name>
<keyword evidence="2" id="KW-1185">Reference proteome</keyword>
<comment type="caution">
    <text evidence="1">The sequence shown here is derived from an EMBL/GenBank/DDBJ whole genome shotgun (WGS) entry which is preliminary data.</text>
</comment>
<dbReference type="AlphaFoldDB" id="A0A9X0HKN2"/>